<keyword evidence="3" id="KW-1185">Reference proteome</keyword>
<sequence>MQMEAISIFLSAAGGSRFLNEFLEIGGVLTLLEMISLPQVKERDKAMALKLLIHIASAGRKHKEFICECQGVRAISECLARSRFDLTQDHARHLLQELGSGNPKYLMQVYKTLLALLTSPSSLVAQQMAGQALRALLPSIPTIHVSIVEATLALLKSPQLPLQHEGFEVLRQLLPRTNLQDAILASLIEILQMPVDDGEDDGGQPSVRGKRGGRLKTTLEKISPTPGDPMFPTGDAVTHLYMQQSYAARLLGMMAASSSALAERMVHGGVLMGLVMTTANVKHPDSQKSAAGLLQYLAQTVPTVPDLIRDQLGSTFYEFSVAKPDTYFRELNRDQVRYLRRNAVRLRARTIRSPVAAAAAGRGRDEEMPLTPEQQREQLMRSRDVDLAGTPDEGSGGARPSAVSRDGPGRLETMDEGHEPGASERRDAEFAKSTARDKSDAPSTSTDATPAPGKLVPKRRLAASNSHITKPPGTAPGTAAAQPLPAIKPGATADDVYRPYEPVVVAGSLSGSRFSATSSTDPVASPTDAPVTAAAAAAASAATAAGRIEAAMPVDDAGRAECGGFPGGPGGK</sequence>
<dbReference type="InterPro" id="IPR011989">
    <property type="entry name" value="ARM-like"/>
</dbReference>
<dbReference type="eggNOG" id="ENOG502QQAX">
    <property type="taxonomic scope" value="Eukaryota"/>
</dbReference>
<protein>
    <submittedName>
        <fullName evidence="2">Uncharacterized protein</fullName>
    </submittedName>
</protein>
<name>A0A0L0SAU5_ALLM3</name>
<dbReference type="SUPFAM" id="SSF48371">
    <property type="entry name" value="ARM repeat"/>
    <property type="match status" value="1"/>
</dbReference>
<feature type="compositionally biased region" description="Basic and acidic residues" evidence="1">
    <location>
        <begin position="407"/>
        <end position="440"/>
    </location>
</feature>
<dbReference type="OrthoDB" id="278163at2759"/>
<feature type="compositionally biased region" description="Basic and acidic residues" evidence="1">
    <location>
        <begin position="374"/>
        <end position="386"/>
    </location>
</feature>
<organism evidence="2 3">
    <name type="scientific">Allomyces macrogynus (strain ATCC 38327)</name>
    <name type="common">Allomyces javanicus var. macrogynus</name>
    <dbReference type="NCBI Taxonomy" id="578462"/>
    <lineage>
        <taxon>Eukaryota</taxon>
        <taxon>Fungi</taxon>
        <taxon>Fungi incertae sedis</taxon>
        <taxon>Blastocladiomycota</taxon>
        <taxon>Blastocladiomycetes</taxon>
        <taxon>Blastocladiales</taxon>
        <taxon>Blastocladiaceae</taxon>
        <taxon>Allomyces</taxon>
    </lineage>
</organism>
<evidence type="ECO:0000313" key="2">
    <source>
        <dbReference type="EMBL" id="KNE59616.1"/>
    </source>
</evidence>
<dbReference type="EMBL" id="GG745334">
    <property type="protein sequence ID" value="KNE59616.1"/>
    <property type="molecule type" value="Genomic_DNA"/>
</dbReference>
<reference evidence="2 3" key="1">
    <citation type="submission" date="2009-11" db="EMBL/GenBank/DDBJ databases">
        <title>Annotation of Allomyces macrogynus ATCC 38327.</title>
        <authorList>
            <consortium name="The Broad Institute Genome Sequencing Platform"/>
            <person name="Russ C."/>
            <person name="Cuomo C."/>
            <person name="Burger G."/>
            <person name="Gray M.W."/>
            <person name="Holland P.W.H."/>
            <person name="King N."/>
            <person name="Lang F.B.F."/>
            <person name="Roger A.J."/>
            <person name="Ruiz-Trillo I."/>
            <person name="Young S.K."/>
            <person name="Zeng Q."/>
            <person name="Gargeya S."/>
            <person name="Fitzgerald M."/>
            <person name="Haas B."/>
            <person name="Abouelleil A."/>
            <person name="Alvarado L."/>
            <person name="Arachchi H.M."/>
            <person name="Berlin A."/>
            <person name="Chapman S.B."/>
            <person name="Gearin G."/>
            <person name="Goldberg J."/>
            <person name="Griggs A."/>
            <person name="Gujja S."/>
            <person name="Hansen M."/>
            <person name="Heiman D."/>
            <person name="Howarth C."/>
            <person name="Larimer J."/>
            <person name="Lui A."/>
            <person name="MacDonald P.J.P."/>
            <person name="McCowen C."/>
            <person name="Montmayeur A."/>
            <person name="Murphy C."/>
            <person name="Neiman D."/>
            <person name="Pearson M."/>
            <person name="Priest M."/>
            <person name="Roberts A."/>
            <person name="Saif S."/>
            <person name="Shea T."/>
            <person name="Sisk P."/>
            <person name="Stolte C."/>
            <person name="Sykes S."/>
            <person name="Wortman J."/>
            <person name="Nusbaum C."/>
            <person name="Birren B."/>
        </authorList>
    </citation>
    <scope>NUCLEOTIDE SEQUENCE [LARGE SCALE GENOMIC DNA]</scope>
    <source>
        <strain evidence="2 3">ATCC 38327</strain>
    </source>
</reference>
<dbReference type="InterPro" id="IPR016024">
    <property type="entry name" value="ARM-type_fold"/>
</dbReference>
<reference evidence="3" key="2">
    <citation type="submission" date="2009-11" db="EMBL/GenBank/DDBJ databases">
        <title>The Genome Sequence of Allomyces macrogynus strain ATCC 38327.</title>
        <authorList>
            <consortium name="The Broad Institute Genome Sequencing Platform"/>
            <person name="Russ C."/>
            <person name="Cuomo C."/>
            <person name="Shea T."/>
            <person name="Young S.K."/>
            <person name="Zeng Q."/>
            <person name="Koehrsen M."/>
            <person name="Haas B."/>
            <person name="Borodovsky M."/>
            <person name="Guigo R."/>
            <person name="Alvarado L."/>
            <person name="Berlin A."/>
            <person name="Borenstein D."/>
            <person name="Chen Z."/>
            <person name="Engels R."/>
            <person name="Freedman E."/>
            <person name="Gellesch M."/>
            <person name="Goldberg J."/>
            <person name="Griggs A."/>
            <person name="Gujja S."/>
            <person name="Heiman D."/>
            <person name="Hepburn T."/>
            <person name="Howarth C."/>
            <person name="Jen D."/>
            <person name="Larson L."/>
            <person name="Lewis B."/>
            <person name="Mehta T."/>
            <person name="Park D."/>
            <person name="Pearson M."/>
            <person name="Roberts A."/>
            <person name="Saif S."/>
            <person name="Shenoy N."/>
            <person name="Sisk P."/>
            <person name="Stolte C."/>
            <person name="Sykes S."/>
            <person name="Walk T."/>
            <person name="White J."/>
            <person name="Yandava C."/>
            <person name="Burger G."/>
            <person name="Gray M.W."/>
            <person name="Holland P.W.H."/>
            <person name="King N."/>
            <person name="Lang F.B.F."/>
            <person name="Roger A.J."/>
            <person name="Ruiz-Trillo I."/>
            <person name="Lander E."/>
            <person name="Nusbaum C."/>
        </authorList>
    </citation>
    <scope>NUCLEOTIDE SEQUENCE [LARGE SCALE GENOMIC DNA]</scope>
    <source>
        <strain evidence="3">ATCC 38327</strain>
    </source>
</reference>
<dbReference type="Pfam" id="PF17741">
    <property type="entry name" value="DUF5578"/>
    <property type="match status" value="1"/>
</dbReference>
<proteinExistence type="predicted"/>
<feature type="region of interest" description="Disordered" evidence="1">
    <location>
        <begin position="354"/>
        <end position="493"/>
    </location>
</feature>
<dbReference type="AlphaFoldDB" id="A0A0L0SAU5"/>
<accession>A0A0L0SAU5</accession>
<dbReference type="Gene3D" id="1.25.10.10">
    <property type="entry name" value="Leucine-rich Repeat Variant"/>
    <property type="match status" value="1"/>
</dbReference>
<dbReference type="VEuPathDB" id="FungiDB:AMAG_03874"/>
<dbReference type="Proteomes" id="UP000054350">
    <property type="component" value="Unassembled WGS sequence"/>
</dbReference>
<dbReference type="InterPro" id="IPR041090">
    <property type="entry name" value="DUF5578"/>
</dbReference>
<feature type="compositionally biased region" description="Low complexity" evidence="1">
    <location>
        <begin position="471"/>
        <end position="485"/>
    </location>
</feature>
<gene>
    <name evidence="2" type="ORF">AMAG_03874</name>
</gene>
<dbReference type="STRING" id="578462.A0A0L0SAU5"/>
<evidence type="ECO:0000256" key="1">
    <source>
        <dbReference type="SAM" id="MobiDB-lite"/>
    </source>
</evidence>
<evidence type="ECO:0000313" key="3">
    <source>
        <dbReference type="Proteomes" id="UP000054350"/>
    </source>
</evidence>
<dbReference type="PANTHER" id="PTHR34258">
    <property type="entry name" value="ARMADILLO-LIKE HELICAL DOMAIN CONTAINING PROTEIN 1"/>
    <property type="match status" value="1"/>
</dbReference>
<dbReference type="PANTHER" id="PTHR34258:SF1">
    <property type="entry name" value="ARMADILLO-LIKE HELICAL DOMAIN CONTAINING PROTEIN 1"/>
    <property type="match status" value="1"/>
</dbReference>